<dbReference type="Pfam" id="PF21274">
    <property type="entry name" value="Rng_hyd_C"/>
    <property type="match status" value="1"/>
</dbReference>
<keyword evidence="1" id="KW-0560">Oxidoreductase</keyword>
<evidence type="ECO:0000313" key="1">
    <source>
        <dbReference type="EMBL" id="MER6980417.1"/>
    </source>
</evidence>
<evidence type="ECO:0000313" key="2">
    <source>
        <dbReference type="Proteomes" id="UP001458415"/>
    </source>
</evidence>
<name>A0ABV1W8C8_9ACTN</name>
<organism evidence="1 2">
    <name type="scientific">Streptomyces carpinensis</name>
    <dbReference type="NCBI Taxonomy" id="66369"/>
    <lineage>
        <taxon>Bacteria</taxon>
        <taxon>Bacillati</taxon>
        <taxon>Actinomycetota</taxon>
        <taxon>Actinomycetes</taxon>
        <taxon>Kitasatosporales</taxon>
        <taxon>Streptomycetaceae</taxon>
        <taxon>Streptomyces</taxon>
    </lineage>
</organism>
<accession>A0ABV1W8C8</accession>
<comment type="caution">
    <text evidence="1">The sequence shown here is derived from an EMBL/GenBank/DDBJ whole genome shotgun (WGS) entry which is preliminary data.</text>
</comment>
<gene>
    <name evidence="1" type="ORF">ABT317_26465</name>
</gene>
<sequence>HATARTAHGHTDRVDVVTGTWTTHPSPALDTLDAVDAVLIRPDGYVAWTSPGTTDDLTQALDRWFGTARRAL</sequence>
<keyword evidence="1" id="KW-0503">Monooxygenase</keyword>
<dbReference type="GO" id="GO:0004497">
    <property type="term" value="F:monooxygenase activity"/>
    <property type="evidence" value="ECO:0007669"/>
    <property type="project" value="UniProtKB-KW"/>
</dbReference>
<keyword evidence="2" id="KW-1185">Reference proteome</keyword>
<proteinExistence type="predicted"/>
<protein>
    <submittedName>
        <fullName evidence="1">Monooxygenase</fullName>
    </submittedName>
</protein>
<reference evidence="1 2" key="1">
    <citation type="submission" date="2024-06" db="EMBL/GenBank/DDBJ databases">
        <title>The Natural Products Discovery Center: Release of the First 8490 Sequenced Strains for Exploring Actinobacteria Biosynthetic Diversity.</title>
        <authorList>
            <person name="Kalkreuter E."/>
            <person name="Kautsar S.A."/>
            <person name="Yang D."/>
            <person name="Bader C.D."/>
            <person name="Teijaro C.N."/>
            <person name="Fluegel L."/>
            <person name="Davis C.M."/>
            <person name="Simpson J.R."/>
            <person name="Lauterbach L."/>
            <person name="Steele A.D."/>
            <person name="Gui C."/>
            <person name="Meng S."/>
            <person name="Li G."/>
            <person name="Viehrig K."/>
            <person name="Ye F."/>
            <person name="Su P."/>
            <person name="Kiefer A.F."/>
            <person name="Nichols A."/>
            <person name="Cepeda A.J."/>
            <person name="Yan W."/>
            <person name="Fan B."/>
            <person name="Jiang Y."/>
            <person name="Adhikari A."/>
            <person name="Zheng C.-J."/>
            <person name="Schuster L."/>
            <person name="Cowan T.M."/>
            <person name="Smanski M.J."/>
            <person name="Chevrette M.G."/>
            <person name="De Carvalho L.P.S."/>
            <person name="Shen B."/>
        </authorList>
    </citation>
    <scope>NUCLEOTIDE SEQUENCE [LARGE SCALE GENOMIC DNA]</scope>
    <source>
        <strain evidence="1 2">NPDC000634</strain>
    </source>
</reference>
<feature type="non-terminal residue" evidence="1">
    <location>
        <position position="1"/>
    </location>
</feature>
<dbReference type="Gene3D" id="3.40.30.120">
    <property type="match status" value="1"/>
</dbReference>
<dbReference type="Proteomes" id="UP001458415">
    <property type="component" value="Unassembled WGS sequence"/>
</dbReference>
<dbReference type="EMBL" id="JBEPCU010000547">
    <property type="protein sequence ID" value="MER6980417.1"/>
    <property type="molecule type" value="Genomic_DNA"/>
</dbReference>